<dbReference type="Gene3D" id="3.40.50.720">
    <property type="entry name" value="NAD(P)-binding Rossmann-like Domain"/>
    <property type="match status" value="1"/>
</dbReference>
<dbReference type="InterPro" id="IPR002347">
    <property type="entry name" value="SDR_fam"/>
</dbReference>
<dbReference type="Proteomes" id="UP000509658">
    <property type="component" value="Chromosome"/>
</dbReference>
<dbReference type="SUPFAM" id="SSF51735">
    <property type="entry name" value="NAD(P)-binding Rossmann-fold domains"/>
    <property type="match status" value="1"/>
</dbReference>
<keyword evidence="6" id="KW-1185">Reference proteome</keyword>
<evidence type="ECO:0000256" key="4">
    <source>
        <dbReference type="SAM" id="MobiDB-lite"/>
    </source>
</evidence>
<dbReference type="PANTHER" id="PTHR43391">
    <property type="entry name" value="RETINOL DEHYDROGENASE-RELATED"/>
    <property type="match status" value="1"/>
</dbReference>
<dbReference type="GO" id="GO:0016491">
    <property type="term" value="F:oxidoreductase activity"/>
    <property type="evidence" value="ECO:0007669"/>
    <property type="project" value="UniProtKB-KW"/>
</dbReference>
<evidence type="ECO:0000256" key="2">
    <source>
        <dbReference type="ARBA" id="ARBA00022857"/>
    </source>
</evidence>
<evidence type="ECO:0000313" key="5">
    <source>
        <dbReference type="EMBL" id="QKQ25626.1"/>
    </source>
</evidence>
<proteinExistence type="inferred from homology"/>
<dbReference type="PRINTS" id="PR00081">
    <property type="entry name" value="GDHRDH"/>
</dbReference>
<gene>
    <name evidence="5" type="ORF">HUE57_04430</name>
</gene>
<dbReference type="PANTHER" id="PTHR43391:SF14">
    <property type="entry name" value="DEHYDROGENASE_REDUCTASE SDR FAMILY PROTEIN 7-LIKE"/>
    <property type="match status" value="1"/>
</dbReference>
<protein>
    <submittedName>
        <fullName evidence="5">SDR family NAD(P)-dependent oxidoreductase</fullName>
    </submittedName>
</protein>
<keyword evidence="3" id="KW-0560">Oxidoreductase</keyword>
<evidence type="ECO:0000313" key="6">
    <source>
        <dbReference type="Proteomes" id="UP000509658"/>
    </source>
</evidence>
<organism evidence="5 6">
    <name type="scientific">Candidatus Reidiella endopervernicosa</name>
    <dbReference type="NCBI Taxonomy" id="2738883"/>
    <lineage>
        <taxon>Bacteria</taxon>
        <taxon>Pseudomonadati</taxon>
        <taxon>Pseudomonadota</taxon>
        <taxon>Gammaproteobacteria</taxon>
        <taxon>Candidatus Reidiella</taxon>
    </lineage>
</organism>
<name>A0A6N0HTZ5_9GAMM</name>
<dbReference type="InterPro" id="IPR036291">
    <property type="entry name" value="NAD(P)-bd_dom_sf"/>
</dbReference>
<reference evidence="5 6" key="1">
    <citation type="submission" date="2020-05" db="EMBL/GenBank/DDBJ databases">
        <title>Horizontal transmission and recombination maintain forever young bacterial symbiont genomes.</title>
        <authorList>
            <person name="Russell S.L."/>
            <person name="Pepper-Tunick E."/>
            <person name="Svedberg J."/>
            <person name="Byrne A."/>
            <person name="Ruelas Castillo J."/>
            <person name="Vollmers C."/>
            <person name="Beinart R.A."/>
            <person name="Corbett-Detig R."/>
        </authorList>
    </citation>
    <scope>NUCLEOTIDE SEQUENCE [LARGE SCALE GENOMIC DNA]</scope>
    <source>
        <strain evidence="5">Santa_Monica_outfall</strain>
    </source>
</reference>
<dbReference type="EMBL" id="CP054491">
    <property type="protein sequence ID" value="QKQ25626.1"/>
    <property type="molecule type" value="Genomic_DNA"/>
</dbReference>
<dbReference type="KEGG" id="rev:HUE57_04430"/>
<dbReference type="Pfam" id="PF00106">
    <property type="entry name" value="adh_short"/>
    <property type="match status" value="1"/>
</dbReference>
<evidence type="ECO:0000256" key="1">
    <source>
        <dbReference type="ARBA" id="ARBA00006484"/>
    </source>
</evidence>
<dbReference type="AlphaFoldDB" id="A0A6N0HTZ5"/>
<evidence type="ECO:0000256" key="3">
    <source>
        <dbReference type="ARBA" id="ARBA00023002"/>
    </source>
</evidence>
<keyword evidence="2" id="KW-0521">NADP</keyword>
<sequence length="275" mass="30049">MYSQSPNRHPITSPPPTDDQYDEDINETLITGNSSGLGRGFSSTPLNRVGRSMACSRRGCDLAGVHDQQCDLADFDAVPNALNHLLGGVDRLDLVILNAGMLGEIKPMHETSLEALREITDINVWSNKVVLDWLLESGIAVGQIVAISSGAAVLGNKGWSGYTLTKAALNMVMRLYSHEFPDTHLSAIAPGLIDSAIMDYLCIEPDVEEYQALARIREARGTEVMPKPRQAAERVMGILDELKQFESGSFVDIREIIAPEEYAALMAARNRAKPQ</sequence>
<comment type="similarity">
    <text evidence="1">Belongs to the short-chain dehydrogenases/reductases (SDR) family.</text>
</comment>
<accession>A0A6N0HTZ5</accession>
<feature type="region of interest" description="Disordered" evidence="4">
    <location>
        <begin position="1"/>
        <end position="23"/>
    </location>
</feature>